<dbReference type="InterPro" id="IPR008427">
    <property type="entry name" value="Extracellular_membr_CFEM_dom"/>
</dbReference>
<dbReference type="GeneID" id="39602286"/>
<sequence length="248" mass="23331">MRNFISVIALAGAATQLAAAQSPDLIGCATAVLSNIKLPNCSPSDISCLCGDSSFLGKVKDTITQKCMPSAQTEALTFAENLCKTPSSSASSAPSLLGALSGSQPLRRESTECSCPCESGSGSPSPSSSASGTSPESTPSSGSTPGGAVPVAAPPSGASPAASSPAAAGSSSAAVPSGSSGVSPTNAPSSSSSGSGSGSSPSASGASPAGTSGAASPSDTVFHGSGAQSLPSLVAPLAISFFAALATL</sequence>
<feature type="chain" id="PRO_5019518445" description="CFEM domain-containing protein" evidence="10">
    <location>
        <begin position="21"/>
        <end position="248"/>
    </location>
</feature>
<evidence type="ECO:0000259" key="11">
    <source>
        <dbReference type="Pfam" id="PF05730"/>
    </source>
</evidence>
<dbReference type="EMBL" id="RCNU01000009">
    <property type="protein sequence ID" value="RWQ93518.1"/>
    <property type="molecule type" value="Genomic_DNA"/>
</dbReference>
<keyword evidence="7" id="KW-1015">Disulfide bond</keyword>
<feature type="compositionally biased region" description="Low complexity" evidence="9">
    <location>
        <begin position="117"/>
        <end position="218"/>
    </location>
</feature>
<evidence type="ECO:0000256" key="4">
    <source>
        <dbReference type="ARBA" id="ARBA00022525"/>
    </source>
</evidence>
<evidence type="ECO:0000256" key="9">
    <source>
        <dbReference type="SAM" id="MobiDB-lite"/>
    </source>
</evidence>
<evidence type="ECO:0000313" key="12">
    <source>
        <dbReference type="EMBL" id="RWQ93518.1"/>
    </source>
</evidence>
<keyword evidence="5" id="KW-0472">Membrane</keyword>
<feature type="domain" description="CFEM" evidence="11">
    <location>
        <begin position="27"/>
        <end position="84"/>
    </location>
</feature>
<dbReference type="VEuPathDB" id="FungiDB:C8Q69DRAFT_508752"/>
<protein>
    <recommendedName>
        <fullName evidence="11">CFEM domain-containing protein</fullName>
    </recommendedName>
</protein>
<dbReference type="Proteomes" id="UP000283841">
    <property type="component" value="Unassembled WGS sequence"/>
</dbReference>
<dbReference type="Pfam" id="PF05730">
    <property type="entry name" value="CFEM"/>
    <property type="match status" value="1"/>
</dbReference>
<feature type="region of interest" description="Disordered" evidence="9">
    <location>
        <begin position="87"/>
        <end position="227"/>
    </location>
</feature>
<dbReference type="AlphaFoldDB" id="A0A443HNX1"/>
<evidence type="ECO:0000256" key="5">
    <source>
        <dbReference type="ARBA" id="ARBA00022622"/>
    </source>
</evidence>
<evidence type="ECO:0000256" key="1">
    <source>
        <dbReference type="ARBA" id="ARBA00004589"/>
    </source>
</evidence>
<keyword evidence="5" id="KW-0336">GPI-anchor</keyword>
<dbReference type="GO" id="GO:0005576">
    <property type="term" value="C:extracellular region"/>
    <property type="evidence" value="ECO:0007669"/>
    <property type="project" value="UniProtKB-SubCell"/>
</dbReference>
<comment type="caution">
    <text evidence="12">The sequence shown here is derived from an EMBL/GenBank/DDBJ whole genome shotgun (WGS) entry which is preliminary data.</text>
</comment>
<accession>A0A443HNX1</accession>
<keyword evidence="4" id="KW-0964">Secreted</keyword>
<evidence type="ECO:0000256" key="6">
    <source>
        <dbReference type="ARBA" id="ARBA00022729"/>
    </source>
</evidence>
<keyword evidence="8" id="KW-0449">Lipoprotein</keyword>
<organism evidence="12 13">
    <name type="scientific">Byssochlamys spectabilis</name>
    <name type="common">Paecilomyces variotii</name>
    <dbReference type="NCBI Taxonomy" id="264951"/>
    <lineage>
        <taxon>Eukaryota</taxon>
        <taxon>Fungi</taxon>
        <taxon>Dikarya</taxon>
        <taxon>Ascomycota</taxon>
        <taxon>Pezizomycotina</taxon>
        <taxon>Eurotiomycetes</taxon>
        <taxon>Eurotiomycetidae</taxon>
        <taxon>Eurotiales</taxon>
        <taxon>Thermoascaceae</taxon>
        <taxon>Paecilomyces</taxon>
    </lineage>
</organism>
<evidence type="ECO:0000256" key="3">
    <source>
        <dbReference type="ARBA" id="ARBA00010031"/>
    </source>
</evidence>
<evidence type="ECO:0000256" key="10">
    <source>
        <dbReference type="SAM" id="SignalP"/>
    </source>
</evidence>
<evidence type="ECO:0000256" key="2">
    <source>
        <dbReference type="ARBA" id="ARBA00004613"/>
    </source>
</evidence>
<comment type="similarity">
    <text evidence="3">Belongs to the RBT5 family.</text>
</comment>
<gene>
    <name evidence="12" type="ORF">C8Q69DRAFT_508752</name>
</gene>
<proteinExistence type="inferred from homology"/>
<evidence type="ECO:0000256" key="7">
    <source>
        <dbReference type="ARBA" id="ARBA00023157"/>
    </source>
</evidence>
<keyword evidence="5" id="KW-0325">Glycoprotein</keyword>
<reference evidence="12 13" key="1">
    <citation type="journal article" date="2018" name="Front. Microbiol.">
        <title>Genomic and genetic insights into a cosmopolitan fungus, Paecilomyces variotii (Eurotiales).</title>
        <authorList>
            <person name="Urquhart A.S."/>
            <person name="Mondo S.J."/>
            <person name="Makela M.R."/>
            <person name="Hane J.K."/>
            <person name="Wiebenga A."/>
            <person name="He G."/>
            <person name="Mihaltcheva S."/>
            <person name="Pangilinan J."/>
            <person name="Lipzen A."/>
            <person name="Barry K."/>
            <person name="de Vries R.P."/>
            <person name="Grigoriev I.V."/>
            <person name="Idnurm A."/>
        </authorList>
    </citation>
    <scope>NUCLEOTIDE SEQUENCE [LARGE SCALE GENOMIC DNA]</scope>
    <source>
        <strain evidence="12 13">CBS 101075</strain>
    </source>
</reference>
<keyword evidence="13" id="KW-1185">Reference proteome</keyword>
<feature type="signal peptide" evidence="10">
    <location>
        <begin position="1"/>
        <end position="20"/>
    </location>
</feature>
<keyword evidence="6 10" id="KW-0732">Signal</keyword>
<dbReference type="RefSeq" id="XP_028483163.1">
    <property type="nucleotide sequence ID" value="XM_028633009.1"/>
</dbReference>
<dbReference type="GO" id="GO:0098552">
    <property type="term" value="C:side of membrane"/>
    <property type="evidence" value="ECO:0007669"/>
    <property type="project" value="UniProtKB-KW"/>
</dbReference>
<comment type="subcellular location">
    <subcellularLocation>
        <location evidence="1">Membrane</location>
        <topology evidence="1">Lipid-anchor</topology>
        <topology evidence="1">GPI-anchor</topology>
    </subcellularLocation>
    <subcellularLocation>
        <location evidence="2">Secreted</location>
    </subcellularLocation>
</comment>
<evidence type="ECO:0000256" key="8">
    <source>
        <dbReference type="ARBA" id="ARBA00023288"/>
    </source>
</evidence>
<evidence type="ECO:0000313" key="13">
    <source>
        <dbReference type="Proteomes" id="UP000283841"/>
    </source>
</evidence>
<feature type="compositionally biased region" description="Low complexity" evidence="9">
    <location>
        <begin position="87"/>
        <end position="103"/>
    </location>
</feature>
<name>A0A443HNX1_BYSSP</name>